<evidence type="ECO:0000313" key="2">
    <source>
        <dbReference type="Proteomes" id="UP001163321"/>
    </source>
</evidence>
<gene>
    <name evidence="1" type="ORF">PsorP6_012206</name>
</gene>
<comment type="caution">
    <text evidence="1">The sequence shown here is derived from an EMBL/GenBank/DDBJ whole genome shotgun (WGS) entry which is preliminary data.</text>
</comment>
<dbReference type="Proteomes" id="UP001163321">
    <property type="component" value="Chromosome 12"/>
</dbReference>
<protein>
    <submittedName>
        <fullName evidence="1">Uncharacterized protein</fullName>
    </submittedName>
</protein>
<proteinExistence type="predicted"/>
<dbReference type="EMBL" id="CM047591">
    <property type="protein sequence ID" value="KAI9918781.1"/>
    <property type="molecule type" value="Genomic_DNA"/>
</dbReference>
<evidence type="ECO:0000313" key="1">
    <source>
        <dbReference type="EMBL" id="KAI9918781.1"/>
    </source>
</evidence>
<sequence>MEAVETRLGRALTVLTERQFPLSRGLETRIDAYFQLEELQRLEDSEVSISHFQRQLSRLLDEVRFDLEQNTISDVLHAALRCLSYFMHHRCLAASFPDDHVAFFLGELVRRLFSTSDQNTYKLCLWCLTMQNFAPERHKLLPVTVEGSVQAIVNPFQSRAIQVQALKGLRLLIVKYPDQVGVNRMVLNIYIRPIASRLSSGETSTRTQARLVLEEASKHLTRWSQGTLKMIQDCTEEYVLPAMKINMDRGHLKDAICLWKLALRLLRSKLSADLHKMNQIFYVPENCMEDRDPAVRLMAMHAWAEVIHIFRTCQYWLFNKSIVGLLSWPFKLCLEKERLLTVLDAAFATWRTLVNVAVQDFNDYCKAQQQYGEEGKQKFIPEWRFWFGELVINPLLTRIGKSIGATNNELDLKQFVHFVKEIWEPITGISSKNKCGLSMTESSSNSVSSVKMAVGLKRRGNALEVIPKREDSHDHARITSDLFGVALLLEDIFGGIWKLSRASGELDNKCAYDLAVVSWEGMSQRIFSSIRRGGTLQASKLGLRLVHMSLNFSFGILSLTSVIAAPLSGSRPKSLDGDDFEDEVATASVEMGLKWQLQLLASLMSNITLPEDLQVVMLLPKCKVFDHIAQRMKYLDKTYIQCAAILKRWNDSDSEVQMDFSTKSNGLSYLMMNLLFEYAIFVDDKHNNNEIENKLMLLNLDVLLRTVLESIKLNFPEEIRAVKTIIRFGEEAIRAAYAVENDEYTGGKVSMLDKLVTVCMSSMELTNANQQNASLLCDVQNFSENLGVAKPDASTFSSTASFPGDPSAGGVQETEFISPSLNARTSSLSLMSPQNATIPSSDPVEHRPEASADVLMKDQSNDQQQTRDGITCFKDAAGAQQVMLEKNAEEAAMDMVQTRSIKCHNVLPTVPVERSLHQDPSMSQCIYPNLVGCMVGVAALDRHVSMGFGPLFSFYRIKTIGELSALSVKKVETFGLKDPVSTVRRALEEFDRQKERMKSSMTRPFRLRSGSTSRTPEISMPSQQKLGKRHLFPEVDDIASSFVRKRGDYKRTKRSLVLDTGEGKKKPGSGEICQETKVGDRVTLCLLAGDTGGTRITRPGEEDSQDQWKLSAKVKNVETVQEEMNNYTLKLLQHLKSAVYYMDQLAAGEESIESEVGSLPTSIATVDGVITNYHEAHELVSRLASQLQLSAETSSTRCRKLLNKCGRA</sequence>
<accession>A0ACC0WL72</accession>
<keyword evidence="2" id="KW-1185">Reference proteome</keyword>
<name>A0ACC0WL72_9STRA</name>
<reference evidence="1 2" key="1">
    <citation type="journal article" date="2022" name="bioRxiv">
        <title>The genome of the oomycete Peronosclerospora sorghi, a cosmopolitan pathogen of maize and sorghum, is inflated with dispersed pseudogenes.</title>
        <authorList>
            <person name="Fletcher K."/>
            <person name="Martin F."/>
            <person name="Isakeit T."/>
            <person name="Cavanaugh K."/>
            <person name="Magill C."/>
            <person name="Michelmore R."/>
        </authorList>
    </citation>
    <scope>NUCLEOTIDE SEQUENCE [LARGE SCALE GENOMIC DNA]</scope>
    <source>
        <strain evidence="1">P6</strain>
    </source>
</reference>
<organism evidence="1 2">
    <name type="scientific">Peronosclerospora sorghi</name>
    <dbReference type="NCBI Taxonomy" id="230839"/>
    <lineage>
        <taxon>Eukaryota</taxon>
        <taxon>Sar</taxon>
        <taxon>Stramenopiles</taxon>
        <taxon>Oomycota</taxon>
        <taxon>Peronosporomycetes</taxon>
        <taxon>Peronosporales</taxon>
        <taxon>Peronosporaceae</taxon>
        <taxon>Peronosclerospora</taxon>
    </lineage>
</organism>